<dbReference type="InterPro" id="IPR027640">
    <property type="entry name" value="Kinesin-like_fam"/>
</dbReference>
<dbReference type="PANTHER" id="PTHR24115">
    <property type="entry name" value="KINESIN-RELATED"/>
    <property type="match status" value="1"/>
</dbReference>
<evidence type="ECO:0000256" key="3">
    <source>
        <dbReference type="PROSITE-ProRule" id="PRU00283"/>
    </source>
</evidence>
<keyword evidence="2" id="KW-0206">Cytoskeleton</keyword>
<comment type="similarity">
    <text evidence="3">Belongs to the TRAFAC class myosin-kinesin ATPase superfamily. Kinesin family.</text>
</comment>
<evidence type="ECO:0000256" key="1">
    <source>
        <dbReference type="ARBA" id="ARBA00004245"/>
    </source>
</evidence>
<evidence type="ECO:0000256" key="5">
    <source>
        <dbReference type="SAM" id="MobiDB-lite"/>
    </source>
</evidence>
<dbReference type="PANTHER" id="PTHR24115:SF600">
    <property type="entry name" value="KINESIN-LIKE PROTEIN KIF23"/>
    <property type="match status" value="1"/>
</dbReference>
<dbReference type="PROSITE" id="PS50067">
    <property type="entry name" value="KINESIN_MOTOR_2"/>
    <property type="match status" value="1"/>
</dbReference>
<dbReference type="AlphaFoldDB" id="A0A7J7KRV9"/>
<feature type="region of interest" description="Disordered" evidence="5">
    <location>
        <begin position="73"/>
        <end position="118"/>
    </location>
</feature>
<feature type="compositionally biased region" description="Basic and acidic residues" evidence="5">
    <location>
        <begin position="73"/>
        <end position="83"/>
    </location>
</feature>
<dbReference type="InterPro" id="IPR027417">
    <property type="entry name" value="P-loop_NTPase"/>
</dbReference>
<dbReference type="Proteomes" id="UP000593567">
    <property type="component" value="Unassembled WGS sequence"/>
</dbReference>
<reference evidence="7" key="1">
    <citation type="submission" date="2020-06" db="EMBL/GenBank/DDBJ databases">
        <title>Draft genome of Bugula neritina, a colonial animal packing powerful symbionts and potential medicines.</title>
        <authorList>
            <person name="Rayko M."/>
        </authorList>
    </citation>
    <scope>NUCLEOTIDE SEQUENCE [LARGE SCALE GENOMIC DNA]</scope>
    <source>
        <strain evidence="7">Kwan_BN1</strain>
    </source>
</reference>
<dbReference type="GO" id="GO:0005874">
    <property type="term" value="C:microtubule"/>
    <property type="evidence" value="ECO:0007669"/>
    <property type="project" value="TreeGrafter"/>
</dbReference>
<dbReference type="GO" id="GO:0016887">
    <property type="term" value="F:ATP hydrolysis activity"/>
    <property type="evidence" value="ECO:0007669"/>
    <property type="project" value="TreeGrafter"/>
</dbReference>
<dbReference type="SUPFAM" id="SSF52540">
    <property type="entry name" value="P-loop containing nucleoside triphosphate hydrolases"/>
    <property type="match status" value="1"/>
</dbReference>
<evidence type="ECO:0000313" key="7">
    <source>
        <dbReference type="EMBL" id="KAF6040877.1"/>
    </source>
</evidence>
<evidence type="ECO:0000259" key="6">
    <source>
        <dbReference type="PROSITE" id="PS50067"/>
    </source>
</evidence>
<dbReference type="OrthoDB" id="2403182at2759"/>
<feature type="coiled-coil region" evidence="4">
    <location>
        <begin position="166"/>
        <end position="306"/>
    </location>
</feature>
<comment type="caution">
    <text evidence="7">The sequence shown here is derived from an EMBL/GenBank/DDBJ whole genome shotgun (WGS) entry which is preliminary data.</text>
</comment>
<evidence type="ECO:0000313" key="8">
    <source>
        <dbReference type="Proteomes" id="UP000593567"/>
    </source>
</evidence>
<evidence type="ECO:0000256" key="2">
    <source>
        <dbReference type="ARBA" id="ARBA00023212"/>
    </source>
</evidence>
<evidence type="ECO:0000256" key="4">
    <source>
        <dbReference type="SAM" id="Coils"/>
    </source>
</evidence>
<dbReference type="GO" id="GO:0005524">
    <property type="term" value="F:ATP binding"/>
    <property type="evidence" value="ECO:0007669"/>
    <property type="project" value="InterPro"/>
</dbReference>
<accession>A0A7J7KRV9</accession>
<dbReference type="Gene3D" id="1.20.58.1980">
    <property type="match status" value="1"/>
</dbReference>
<feature type="compositionally biased region" description="Polar residues" evidence="5">
    <location>
        <begin position="101"/>
        <end position="111"/>
    </location>
</feature>
<dbReference type="GO" id="GO:0003777">
    <property type="term" value="F:microtubule motor activity"/>
    <property type="evidence" value="ECO:0007669"/>
    <property type="project" value="InterPro"/>
</dbReference>
<comment type="subcellular location">
    <subcellularLocation>
        <location evidence="1">Cytoplasm</location>
        <location evidence="1">Cytoskeleton</location>
    </subcellularLocation>
</comment>
<dbReference type="GO" id="GO:0005634">
    <property type="term" value="C:nucleus"/>
    <property type="evidence" value="ECO:0007669"/>
    <property type="project" value="TreeGrafter"/>
</dbReference>
<dbReference type="GO" id="GO:0008017">
    <property type="term" value="F:microtubule binding"/>
    <property type="evidence" value="ECO:0007669"/>
    <property type="project" value="InterPro"/>
</dbReference>
<dbReference type="EMBL" id="VXIV02000095">
    <property type="protein sequence ID" value="KAF6040877.1"/>
    <property type="molecule type" value="Genomic_DNA"/>
</dbReference>
<dbReference type="GO" id="GO:0007018">
    <property type="term" value="P:microtubule-based movement"/>
    <property type="evidence" value="ECO:0007669"/>
    <property type="project" value="InterPro"/>
</dbReference>
<keyword evidence="4" id="KW-0175">Coiled coil</keyword>
<proteinExistence type="inferred from homology"/>
<organism evidence="7 8">
    <name type="scientific">Bugula neritina</name>
    <name type="common">Brown bryozoan</name>
    <name type="synonym">Sertularia neritina</name>
    <dbReference type="NCBI Taxonomy" id="10212"/>
    <lineage>
        <taxon>Eukaryota</taxon>
        <taxon>Metazoa</taxon>
        <taxon>Spiralia</taxon>
        <taxon>Lophotrochozoa</taxon>
        <taxon>Bryozoa</taxon>
        <taxon>Gymnolaemata</taxon>
        <taxon>Cheilostomatida</taxon>
        <taxon>Flustrina</taxon>
        <taxon>Buguloidea</taxon>
        <taxon>Bugulidae</taxon>
        <taxon>Bugula</taxon>
    </lineage>
</organism>
<dbReference type="GO" id="GO:0005871">
    <property type="term" value="C:kinesin complex"/>
    <property type="evidence" value="ECO:0007669"/>
    <property type="project" value="TreeGrafter"/>
</dbReference>
<comment type="caution">
    <text evidence="3">Lacks conserved residue(s) required for the propagation of feature annotation.</text>
</comment>
<keyword evidence="2" id="KW-0963">Cytoplasm</keyword>
<sequence length="372" mass="43290">MVLRQCIDILRENQKSSNNKMVPYRDSKITHLFKNYFDGEGKVRMIVCVNPKAAEYDETVHVMRFSEATQEVQVHRAQDKPKFAEQQLAHRSRRRPAAVSTHESQPPSKKMNSLGRMPSAPVPLSEIYSLPPFPELPMDPMDESDADLVALSNYLDNIHEIKRKELEVVQRKQASFRELLVNVEEELQALREENSRLCGAVSERDTVIADRETVIAERDRESDKLKKELRTLRQKLSHLEQDNRHLGDKLHNKNMELHKTDYEREKLRAQYEKQAEQAEVEYEHQLEQEKQRIQQEAQENLTVKDRKLRLLKNIVNQSDIESLAGELARSTPSLPRYVTISTASLLQICNYIHSFPSSMYTAVFTLYIHMSP</sequence>
<dbReference type="InterPro" id="IPR001752">
    <property type="entry name" value="Kinesin_motor_dom"/>
</dbReference>
<protein>
    <submittedName>
        <fullName evidence="7">Pav</fullName>
    </submittedName>
</protein>
<name>A0A7J7KRV9_BUGNE</name>
<keyword evidence="8" id="KW-1185">Reference proteome</keyword>
<dbReference type="Pfam" id="PF00225">
    <property type="entry name" value="Kinesin"/>
    <property type="match status" value="1"/>
</dbReference>
<feature type="domain" description="Kinesin motor" evidence="6">
    <location>
        <begin position="1"/>
        <end position="72"/>
    </location>
</feature>
<gene>
    <name evidence="7" type="ORF">EB796_000809</name>
</gene>